<dbReference type="PROSITE" id="PS50835">
    <property type="entry name" value="IG_LIKE"/>
    <property type="match status" value="1"/>
</dbReference>
<dbReference type="Proteomes" id="UP001519460">
    <property type="component" value="Unassembled WGS sequence"/>
</dbReference>
<dbReference type="InterPro" id="IPR007110">
    <property type="entry name" value="Ig-like_dom"/>
</dbReference>
<evidence type="ECO:0000313" key="4">
    <source>
        <dbReference type="Proteomes" id="UP001519460"/>
    </source>
</evidence>
<dbReference type="AlphaFoldDB" id="A0ABD0J5P2"/>
<dbReference type="EMBL" id="JACVVK020000651">
    <property type="protein sequence ID" value="KAK7460351.1"/>
    <property type="molecule type" value="Genomic_DNA"/>
</dbReference>
<evidence type="ECO:0000259" key="2">
    <source>
        <dbReference type="PROSITE" id="PS50835"/>
    </source>
</evidence>
<feature type="non-terminal residue" evidence="3">
    <location>
        <position position="100"/>
    </location>
</feature>
<evidence type="ECO:0000256" key="1">
    <source>
        <dbReference type="SAM" id="MobiDB-lite"/>
    </source>
</evidence>
<dbReference type="Gene3D" id="2.60.40.10">
    <property type="entry name" value="Immunoglobulins"/>
    <property type="match status" value="1"/>
</dbReference>
<accession>A0ABD0J5P2</accession>
<gene>
    <name evidence="3" type="ORF">BaRGS_00038909</name>
</gene>
<feature type="non-terminal residue" evidence="3">
    <location>
        <position position="1"/>
    </location>
</feature>
<protein>
    <recommendedName>
        <fullName evidence="2">Ig-like domain-containing protein</fullName>
    </recommendedName>
</protein>
<reference evidence="3 4" key="1">
    <citation type="journal article" date="2023" name="Sci. Data">
        <title>Genome assembly of the Korean intertidal mud-creeper Batillaria attramentaria.</title>
        <authorList>
            <person name="Patra A.K."/>
            <person name="Ho P.T."/>
            <person name="Jun S."/>
            <person name="Lee S.J."/>
            <person name="Kim Y."/>
            <person name="Won Y.J."/>
        </authorList>
    </citation>
    <scope>NUCLEOTIDE SEQUENCE [LARGE SCALE GENOMIC DNA]</scope>
    <source>
        <strain evidence="3">Wonlab-2016</strain>
    </source>
</reference>
<dbReference type="InterPro" id="IPR013783">
    <property type="entry name" value="Ig-like_fold"/>
</dbReference>
<organism evidence="3 4">
    <name type="scientific">Batillaria attramentaria</name>
    <dbReference type="NCBI Taxonomy" id="370345"/>
    <lineage>
        <taxon>Eukaryota</taxon>
        <taxon>Metazoa</taxon>
        <taxon>Spiralia</taxon>
        <taxon>Lophotrochozoa</taxon>
        <taxon>Mollusca</taxon>
        <taxon>Gastropoda</taxon>
        <taxon>Caenogastropoda</taxon>
        <taxon>Sorbeoconcha</taxon>
        <taxon>Cerithioidea</taxon>
        <taxon>Batillariidae</taxon>
        <taxon>Batillaria</taxon>
    </lineage>
</organism>
<dbReference type="InterPro" id="IPR036179">
    <property type="entry name" value="Ig-like_dom_sf"/>
</dbReference>
<feature type="domain" description="Ig-like" evidence="2">
    <location>
        <begin position="2"/>
        <end position="94"/>
    </location>
</feature>
<evidence type="ECO:0000313" key="3">
    <source>
        <dbReference type="EMBL" id="KAK7460351.1"/>
    </source>
</evidence>
<dbReference type="SUPFAM" id="SSF48726">
    <property type="entry name" value="Immunoglobulin"/>
    <property type="match status" value="1"/>
</dbReference>
<sequence>YAKVKNFTVNGSTDGLTVNENDTNVIFYCEGTGRPAPNVSISSSSGSENITQDTSRQDDTTTVTTYLIPLVSRSDMGSYTCLAESGISEEKSLPLQLNVL</sequence>
<keyword evidence="4" id="KW-1185">Reference proteome</keyword>
<dbReference type="Pfam" id="PF13927">
    <property type="entry name" value="Ig_3"/>
    <property type="match status" value="1"/>
</dbReference>
<name>A0ABD0J5P2_9CAEN</name>
<feature type="region of interest" description="Disordered" evidence="1">
    <location>
        <begin position="34"/>
        <end position="59"/>
    </location>
</feature>
<proteinExistence type="predicted"/>
<comment type="caution">
    <text evidence="3">The sequence shown here is derived from an EMBL/GenBank/DDBJ whole genome shotgun (WGS) entry which is preliminary data.</text>
</comment>
<feature type="compositionally biased region" description="Low complexity" evidence="1">
    <location>
        <begin position="40"/>
        <end position="59"/>
    </location>
</feature>